<dbReference type="Pfam" id="PF00561">
    <property type="entry name" value="Abhydrolase_1"/>
    <property type="match status" value="1"/>
</dbReference>
<comment type="similarity">
    <text evidence="1">Belongs to the peptidase S33 family. ABHD4/ABHD5 subfamily.</text>
</comment>
<dbReference type="OMA" id="AFHSMMQ"/>
<organism evidence="5">
    <name type="scientific">Thelazia callipaeda</name>
    <name type="common">Oriental eyeworm</name>
    <name type="synonym">Parasitic nematode</name>
    <dbReference type="NCBI Taxonomy" id="103827"/>
    <lineage>
        <taxon>Eukaryota</taxon>
        <taxon>Metazoa</taxon>
        <taxon>Ecdysozoa</taxon>
        <taxon>Nematoda</taxon>
        <taxon>Chromadorea</taxon>
        <taxon>Rhabditida</taxon>
        <taxon>Spirurina</taxon>
        <taxon>Spiruromorpha</taxon>
        <taxon>Thelazioidea</taxon>
        <taxon>Thelaziidae</taxon>
        <taxon>Thelazia</taxon>
    </lineage>
</organism>
<dbReference type="PANTHER" id="PTHR42886:SF29">
    <property type="entry name" value="PUMMELIG, ISOFORM A"/>
    <property type="match status" value="1"/>
</dbReference>
<dbReference type="GO" id="GO:0055088">
    <property type="term" value="P:lipid homeostasis"/>
    <property type="evidence" value="ECO:0007669"/>
    <property type="project" value="TreeGrafter"/>
</dbReference>
<dbReference type="GO" id="GO:0052689">
    <property type="term" value="F:carboxylic ester hydrolase activity"/>
    <property type="evidence" value="ECO:0007669"/>
    <property type="project" value="TreeGrafter"/>
</dbReference>
<dbReference type="SUPFAM" id="SSF53474">
    <property type="entry name" value="alpha/beta-Hydrolases"/>
    <property type="match status" value="1"/>
</dbReference>
<reference evidence="5" key="1">
    <citation type="submission" date="2017-02" db="UniProtKB">
        <authorList>
            <consortium name="WormBaseParasite"/>
        </authorList>
    </citation>
    <scope>IDENTIFICATION</scope>
</reference>
<evidence type="ECO:0000256" key="1">
    <source>
        <dbReference type="ARBA" id="ARBA00038097"/>
    </source>
</evidence>
<dbReference type="GO" id="GO:0042171">
    <property type="term" value="F:lysophosphatidic acid acyltransferase activity"/>
    <property type="evidence" value="ECO:0007669"/>
    <property type="project" value="TreeGrafter"/>
</dbReference>
<reference evidence="3 4" key="2">
    <citation type="submission" date="2018-11" db="EMBL/GenBank/DDBJ databases">
        <authorList>
            <consortium name="Pathogen Informatics"/>
        </authorList>
    </citation>
    <scope>NUCLEOTIDE SEQUENCE [LARGE SCALE GENOMIC DNA]</scope>
</reference>
<dbReference type="PRINTS" id="PR00111">
    <property type="entry name" value="ABHYDROLASE"/>
</dbReference>
<evidence type="ECO:0000313" key="3">
    <source>
        <dbReference type="EMBL" id="VDN01742.1"/>
    </source>
</evidence>
<dbReference type="OrthoDB" id="7457040at2759"/>
<dbReference type="InterPro" id="IPR029058">
    <property type="entry name" value="AB_hydrolase_fold"/>
</dbReference>
<evidence type="ECO:0000313" key="4">
    <source>
        <dbReference type="Proteomes" id="UP000276776"/>
    </source>
</evidence>
<sequence>MTINNLFSRNWQWNKFTDDTLAAVEARLFSHVRSRITSQFIPITMGRIYTVVAESSRSSSARIPVVLIHGFAGGVGFWAANIDAMAENRLLYCFDLLGFGRSSRPSFAEDPALIELQFVQSIENWRKEIGISKMILIGHSFGAFIAAAYTLVNPERVRHLVLVDPWGFTAKSDRNFSQNFPAWMKIVVRTVSLFYPLSALRLAGPYGVTLIKALRPDLAFRFPCIDSNDIYEYIYMCNAQNPSGEIAFTNMSFSFGWAKRPMLERQVILLNFIVTCRYCVESLLFFFLYDSTFIIIKACMIQKSKKYGIFSRIIDLPPSMSITFIFGSRSWIDSSIGVEVQSKRQNSYVDVQVINGAGHHIYADQTEVFNSALCDLFTKIDADEDIVTLSREQ</sequence>
<dbReference type="EMBL" id="UYYF01004295">
    <property type="protein sequence ID" value="VDN01742.1"/>
    <property type="molecule type" value="Genomic_DNA"/>
</dbReference>
<dbReference type="GO" id="GO:0005811">
    <property type="term" value="C:lipid droplet"/>
    <property type="evidence" value="ECO:0007669"/>
    <property type="project" value="TreeGrafter"/>
</dbReference>
<dbReference type="STRING" id="103827.A0A0N5CW96"/>
<dbReference type="AlphaFoldDB" id="A0A0N5CW96"/>
<protein>
    <submittedName>
        <fullName evidence="5">AB hydrolase-1 domain-containing protein</fullName>
    </submittedName>
</protein>
<dbReference type="Proteomes" id="UP000276776">
    <property type="component" value="Unassembled WGS sequence"/>
</dbReference>
<accession>A0A0N5CW96</accession>
<keyword evidence="4" id="KW-1185">Reference proteome</keyword>
<dbReference type="WBParaSite" id="TCLT_0000461201-mRNA-1">
    <property type="protein sequence ID" value="TCLT_0000461201-mRNA-1"/>
    <property type="gene ID" value="TCLT_0000461201"/>
</dbReference>
<dbReference type="InterPro" id="IPR000073">
    <property type="entry name" value="AB_hydrolase_1"/>
</dbReference>
<proteinExistence type="inferred from homology"/>
<dbReference type="Gene3D" id="3.40.50.1820">
    <property type="entry name" value="alpha/beta hydrolase"/>
    <property type="match status" value="1"/>
</dbReference>
<dbReference type="PANTHER" id="PTHR42886">
    <property type="entry name" value="RE40534P-RELATED"/>
    <property type="match status" value="1"/>
</dbReference>
<feature type="domain" description="AB hydrolase-1" evidence="2">
    <location>
        <begin position="64"/>
        <end position="362"/>
    </location>
</feature>
<evidence type="ECO:0000259" key="2">
    <source>
        <dbReference type="Pfam" id="PF00561"/>
    </source>
</evidence>
<evidence type="ECO:0000313" key="5">
    <source>
        <dbReference type="WBParaSite" id="TCLT_0000461201-mRNA-1"/>
    </source>
</evidence>
<dbReference type="GO" id="GO:0006654">
    <property type="term" value="P:phosphatidic acid biosynthetic process"/>
    <property type="evidence" value="ECO:0007669"/>
    <property type="project" value="TreeGrafter"/>
</dbReference>
<dbReference type="GO" id="GO:0005739">
    <property type="term" value="C:mitochondrion"/>
    <property type="evidence" value="ECO:0007669"/>
    <property type="project" value="TreeGrafter"/>
</dbReference>
<gene>
    <name evidence="3" type="ORF">TCLT_LOCUS4601</name>
</gene>
<name>A0A0N5CW96_THECL</name>